<evidence type="ECO:0000256" key="2">
    <source>
        <dbReference type="ARBA" id="ARBA00009773"/>
    </source>
</evidence>
<dbReference type="GO" id="GO:0016020">
    <property type="term" value="C:membrane"/>
    <property type="evidence" value="ECO:0007669"/>
    <property type="project" value="UniProtKB-SubCell"/>
</dbReference>
<name>A0A975IV24_9CAUL</name>
<feature type="transmembrane region" description="Helical" evidence="6">
    <location>
        <begin position="198"/>
        <end position="221"/>
    </location>
</feature>
<evidence type="ECO:0000256" key="5">
    <source>
        <dbReference type="ARBA" id="ARBA00023136"/>
    </source>
</evidence>
<feature type="transmembrane region" description="Helical" evidence="6">
    <location>
        <begin position="143"/>
        <end position="162"/>
    </location>
</feature>
<evidence type="ECO:0000256" key="6">
    <source>
        <dbReference type="SAM" id="Phobius"/>
    </source>
</evidence>
<comment type="subcellular location">
    <subcellularLocation>
        <location evidence="1">Membrane</location>
        <topology evidence="1">Multi-pass membrane protein</topology>
    </subcellularLocation>
</comment>
<protein>
    <submittedName>
        <fullName evidence="7">AI-2E family transporter</fullName>
    </submittedName>
</protein>
<evidence type="ECO:0000313" key="8">
    <source>
        <dbReference type="Proteomes" id="UP000676409"/>
    </source>
</evidence>
<evidence type="ECO:0000256" key="4">
    <source>
        <dbReference type="ARBA" id="ARBA00022989"/>
    </source>
</evidence>
<feature type="transmembrane region" description="Helical" evidence="6">
    <location>
        <begin position="67"/>
        <end position="87"/>
    </location>
</feature>
<keyword evidence="8" id="KW-1185">Reference proteome</keyword>
<keyword evidence="5 6" id="KW-0472">Membrane</keyword>
<dbReference type="PANTHER" id="PTHR21716:SF64">
    <property type="entry name" value="AI-2 TRANSPORT PROTEIN TQSA"/>
    <property type="match status" value="1"/>
</dbReference>
<feature type="transmembrane region" description="Helical" evidence="6">
    <location>
        <begin position="12"/>
        <end position="31"/>
    </location>
</feature>
<accession>A0A975IV24</accession>
<dbReference type="KEGG" id="caul:KCG34_17555"/>
<comment type="similarity">
    <text evidence="2">Belongs to the autoinducer-2 exporter (AI-2E) (TC 2.A.86) family.</text>
</comment>
<keyword evidence="3 6" id="KW-0812">Transmembrane</keyword>
<feature type="transmembrane region" description="Helical" evidence="6">
    <location>
        <begin position="261"/>
        <end position="283"/>
    </location>
</feature>
<reference evidence="7" key="1">
    <citation type="submission" date="2021-04" db="EMBL/GenBank/DDBJ databases">
        <title>The complete genome sequence of Caulobacter sp. S6.</title>
        <authorList>
            <person name="Tang Y."/>
            <person name="Ouyang W."/>
            <person name="Liu Q."/>
            <person name="Huang B."/>
            <person name="Guo Z."/>
            <person name="Lei P."/>
        </authorList>
    </citation>
    <scope>NUCLEOTIDE SEQUENCE</scope>
    <source>
        <strain evidence="7">S6</strain>
    </source>
</reference>
<dbReference type="Proteomes" id="UP000676409">
    <property type="component" value="Chromosome"/>
</dbReference>
<evidence type="ECO:0000256" key="1">
    <source>
        <dbReference type="ARBA" id="ARBA00004141"/>
    </source>
</evidence>
<dbReference type="GO" id="GO:0055085">
    <property type="term" value="P:transmembrane transport"/>
    <property type="evidence" value="ECO:0007669"/>
    <property type="project" value="TreeGrafter"/>
</dbReference>
<dbReference type="Pfam" id="PF01594">
    <property type="entry name" value="AI-2E_transport"/>
    <property type="match status" value="1"/>
</dbReference>
<dbReference type="RefSeq" id="WP_211936918.1">
    <property type="nucleotide sequence ID" value="NZ_CP073078.1"/>
</dbReference>
<dbReference type="PANTHER" id="PTHR21716">
    <property type="entry name" value="TRANSMEMBRANE PROTEIN"/>
    <property type="match status" value="1"/>
</dbReference>
<organism evidence="7 8">
    <name type="scientific">Phenylobacterium montanum</name>
    <dbReference type="NCBI Taxonomy" id="2823693"/>
    <lineage>
        <taxon>Bacteria</taxon>
        <taxon>Pseudomonadati</taxon>
        <taxon>Pseudomonadota</taxon>
        <taxon>Alphaproteobacteria</taxon>
        <taxon>Caulobacterales</taxon>
        <taxon>Caulobacteraceae</taxon>
        <taxon>Phenylobacterium</taxon>
    </lineage>
</organism>
<dbReference type="AlphaFoldDB" id="A0A975IV24"/>
<proteinExistence type="inferred from homology"/>
<evidence type="ECO:0000313" key="7">
    <source>
        <dbReference type="EMBL" id="QUD86866.1"/>
    </source>
</evidence>
<gene>
    <name evidence="7" type="ORF">KCG34_17555</name>
</gene>
<dbReference type="EMBL" id="CP073078">
    <property type="protein sequence ID" value="QUD86866.1"/>
    <property type="molecule type" value="Genomic_DNA"/>
</dbReference>
<feature type="transmembrane region" description="Helical" evidence="6">
    <location>
        <begin position="227"/>
        <end position="249"/>
    </location>
</feature>
<sequence length="363" mass="38769">MPREASTPADTARIALVVIAVVVAGAAFYWLNGILTPLALALFLTVMIDAMARALRERVPFLPDQAALPIAVAVSLAALASTVFLVINNASLFAGQIALYGPKLNAVINGLAQAMGLKAPPTLNELINRLNPDAYLGKIAETLQGFATNALGVVIYLGFVLASRHGFQRKTRGLFPTEASRQHAAEVFQRIRTSIENYLWIQTVACGLIAVASWGVMAGLGLDNATFWAFVIFIVGFIPIIGGAVGILAPPLFALVQFDHWWRALAMLAGLQVINFIVGNIIYPRMQGRSLNIDPVVILLSLAFWGAIWGVAGMFLSTPLTVMAMVILAQFPGTRWIAVLLSSDGDPLGAEKTPAPLKITQAS</sequence>
<dbReference type="InterPro" id="IPR002549">
    <property type="entry name" value="AI-2E-like"/>
</dbReference>
<evidence type="ECO:0000256" key="3">
    <source>
        <dbReference type="ARBA" id="ARBA00022692"/>
    </source>
</evidence>
<keyword evidence="4 6" id="KW-1133">Transmembrane helix</keyword>
<feature type="transmembrane region" description="Helical" evidence="6">
    <location>
        <begin position="303"/>
        <end position="328"/>
    </location>
</feature>